<evidence type="ECO:0000256" key="6">
    <source>
        <dbReference type="ARBA" id="ARBA00023015"/>
    </source>
</evidence>
<keyword evidence="8" id="KW-0804">Transcription</keyword>
<keyword evidence="5" id="KW-0862">Zinc</keyword>
<dbReference type="RefSeq" id="WP_377348209.1">
    <property type="nucleotide sequence ID" value="NZ_JBHLTP010000011.1"/>
</dbReference>
<evidence type="ECO:0000256" key="5">
    <source>
        <dbReference type="ARBA" id="ARBA00022833"/>
    </source>
</evidence>
<evidence type="ECO:0000256" key="4">
    <source>
        <dbReference type="ARBA" id="ARBA00022491"/>
    </source>
</evidence>
<dbReference type="InterPro" id="IPR043135">
    <property type="entry name" value="Fur_C"/>
</dbReference>
<dbReference type="PANTHER" id="PTHR33202:SF1">
    <property type="entry name" value="FERRIC UPTAKE REGULATION PROTEIN"/>
    <property type="match status" value="1"/>
</dbReference>
<dbReference type="Gene3D" id="3.30.1490.190">
    <property type="match status" value="1"/>
</dbReference>
<evidence type="ECO:0000256" key="1">
    <source>
        <dbReference type="ARBA" id="ARBA00004496"/>
    </source>
</evidence>
<evidence type="ECO:0000256" key="8">
    <source>
        <dbReference type="ARBA" id="ARBA00023163"/>
    </source>
</evidence>
<dbReference type="InterPro" id="IPR036390">
    <property type="entry name" value="WH_DNA-bd_sf"/>
</dbReference>
<evidence type="ECO:0000313" key="10">
    <source>
        <dbReference type="Proteomes" id="UP001589836"/>
    </source>
</evidence>
<dbReference type="EMBL" id="JBHLTP010000011">
    <property type="protein sequence ID" value="MFC0524334.1"/>
    <property type="molecule type" value="Genomic_DNA"/>
</dbReference>
<accession>A0ABV6LPJ9</accession>
<evidence type="ECO:0000256" key="7">
    <source>
        <dbReference type="ARBA" id="ARBA00023125"/>
    </source>
</evidence>
<keyword evidence="6" id="KW-0805">Transcription regulation</keyword>
<dbReference type="InterPro" id="IPR002481">
    <property type="entry name" value="FUR"/>
</dbReference>
<dbReference type="Pfam" id="PF01475">
    <property type="entry name" value="FUR"/>
    <property type="match status" value="1"/>
</dbReference>
<name>A0ABV6LPJ9_9BACI</name>
<organism evidence="9 10">
    <name type="scientific">Pontibacillus salicampi</name>
    <dbReference type="NCBI Taxonomy" id="1449801"/>
    <lineage>
        <taxon>Bacteria</taxon>
        <taxon>Bacillati</taxon>
        <taxon>Bacillota</taxon>
        <taxon>Bacilli</taxon>
        <taxon>Bacillales</taxon>
        <taxon>Bacillaceae</taxon>
        <taxon>Pontibacillus</taxon>
    </lineage>
</organism>
<dbReference type="SUPFAM" id="SSF46785">
    <property type="entry name" value="Winged helix' DNA-binding domain"/>
    <property type="match status" value="1"/>
</dbReference>
<protein>
    <submittedName>
        <fullName evidence="9">Fur family transcriptional regulator</fullName>
    </submittedName>
</protein>
<keyword evidence="10" id="KW-1185">Reference proteome</keyword>
<reference evidence="9 10" key="1">
    <citation type="submission" date="2024-09" db="EMBL/GenBank/DDBJ databases">
        <authorList>
            <person name="Sun Q."/>
            <person name="Mori K."/>
        </authorList>
    </citation>
    <scope>NUCLEOTIDE SEQUENCE [LARGE SCALE GENOMIC DNA]</scope>
    <source>
        <strain evidence="9 10">NCAIM B.02529</strain>
    </source>
</reference>
<keyword evidence="7" id="KW-0238">DNA-binding</keyword>
<dbReference type="Proteomes" id="UP001589836">
    <property type="component" value="Unassembled WGS sequence"/>
</dbReference>
<comment type="subcellular location">
    <subcellularLocation>
        <location evidence="1">Cytoplasm</location>
    </subcellularLocation>
</comment>
<sequence>MNATQALKLLKENGYKHTKQRIRLLELLDKQEQYLSVKHLWGDFQVDFPGASYDTVYRNLYTLSELGILETTTLDGEKHFRFHCETDGHHHHFICTTCGKSNAIDICPMDAVTDQLPEHQIEHHTFEVYGKCPSCM</sequence>
<gene>
    <name evidence="9" type="ORF">ACFFGV_12235</name>
</gene>
<keyword evidence="3" id="KW-0963">Cytoplasm</keyword>
<evidence type="ECO:0000256" key="3">
    <source>
        <dbReference type="ARBA" id="ARBA00022490"/>
    </source>
</evidence>
<keyword evidence="4" id="KW-0678">Repressor</keyword>
<evidence type="ECO:0000256" key="2">
    <source>
        <dbReference type="ARBA" id="ARBA00007957"/>
    </source>
</evidence>
<evidence type="ECO:0000313" key="9">
    <source>
        <dbReference type="EMBL" id="MFC0524334.1"/>
    </source>
</evidence>
<comment type="similarity">
    <text evidence="2">Belongs to the Fur family.</text>
</comment>
<dbReference type="Gene3D" id="1.10.10.10">
    <property type="entry name" value="Winged helix-like DNA-binding domain superfamily/Winged helix DNA-binding domain"/>
    <property type="match status" value="1"/>
</dbReference>
<comment type="caution">
    <text evidence="9">The sequence shown here is derived from an EMBL/GenBank/DDBJ whole genome shotgun (WGS) entry which is preliminary data.</text>
</comment>
<dbReference type="InterPro" id="IPR036388">
    <property type="entry name" value="WH-like_DNA-bd_sf"/>
</dbReference>
<dbReference type="CDD" id="cd07153">
    <property type="entry name" value="Fur_like"/>
    <property type="match status" value="1"/>
</dbReference>
<proteinExistence type="inferred from homology"/>
<dbReference type="PANTHER" id="PTHR33202">
    <property type="entry name" value="ZINC UPTAKE REGULATION PROTEIN"/>
    <property type="match status" value="1"/>
</dbReference>